<organism evidence="1 2">
    <name type="scientific">Roseovarius phycicola</name>
    <dbReference type="NCBI Taxonomy" id="3080976"/>
    <lineage>
        <taxon>Bacteria</taxon>
        <taxon>Pseudomonadati</taxon>
        <taxon>Pseudomonadota</taxon>
        <taxon>Alphaproteobacteria</taxon>
        <taxon>Rhodobacterales</taxon>
        <taxon>Roseobacteraceae</taxon>
        <taxon>Roseovarius</taxon>
    </lineage>
</organism>
<evidence type="ECO:0000313" key="1">
    <source>
        <dbReference type="EMBL" id="WWR47760.1"/>
    </source>
</evidence>
<dbReference type="EMBL" id="CP146069">
    <property type="protein sequence ID" value="WWR47760.1"/>
    <property type="molecule type" value="Genomic_DNA"/>
</dbReference>
<proteinExistence type="predicted"/>
<accession>A0ABZ2HR63</accession>
<reference evidence="1 2" key="1">
    <citation type="submission" date="2023-10" db="EMBL/GenBank/DDBJ databases">
        <title>Roseovarius strain S88 nov., isolated from a marine algae.</title>
        <authorList>
            <person name="Lee M.W."/>
            <person name="Lee J.K."/>
            <person name="Kim J.M."/>
            <person name="Choi D.G."/>
            <person name="Baek J.H."/>
            <person name="Bayburt H."/>
            <person name="Jung J.J."/>
            <person name="Han D.M."/>
            <person name="Jeon C.O."/>
        </authorList>
    </citation>
    <scope>NUCLEOTIDE SEQUENCE [LARGE SCALE GENOMIC DNA]</scope>
    <source>
        <strain evidence="1 2">S88</strain>
    </source>
</reference>
<sequence length="135" mass="15167">MKKTFEKLEKIRKGLLKPDEPSFVPGQKEKNGSVLMFFCVPSNSKGKKVFRQLTAPRDYFFAKAGGAIEGNCRVTTPDGRVFFSLSFRGDLDGWKKTIETAAVDQNIVLAYVSENELIISDKTSLSLEECVFEFN</sequence>
<protein>
    <recommendedName>
        <fullName evidence="3">SseB protein N-terminal domain-containing protein</fullName>
    </recommendedName>
</protein>
<name>A0ABZ2HR63_9RHOB</name>
<evidence type="ECO:0000313" key="2">
    <source>
        <dbReference type="Proteomes" id="UP001364156"/>
    </source>
</evidence>
<dbReference type="RefSeq" id="WP_338550593.1">
    <property type="nucleotide sequence ID" value="NZ_CP146069.1"/>
</dbReference>
<keyword evidence="2" id="KW-1185">Reference proteome</keyword>
<dbReference type="Proteomes" id="UP001364156">
    <property type="component" value="Chromosome"/>
</dbReference>
<evidence type="ECO:0008006" key="3">
    <source>
        <dbReference type="Google" id="ProtNLM"/>
    </source>
</evidence>
<gene>
    <name evidence="1" type="ORF">RZ517_06200</name>
</gene>